<keyword evidence="1" id="KW-0479">Metal-binding</keyword>
<dbReference type="PANTHER" id="PTHR47526">
    <property type="entry name" value="ATP-DEPENDENT DNA HELICASE"/>
    <property type="match status" value="1"/>
</dbReference>
<evidence type="ECO:0000256" key="2">
    <source>
        <dbReference type="ARBA" id="ARBA00022771"/>
    </source>
</evidence>
<keyword evidence="8" id="KW-1185">Reference proteome</keyword>
<name>A0A653CZC7_CALMS</name>
<reference evidence="7 8" key="1">
    <citation type="submission" date="2019-01" db="EMBL/GenBank/DDBJ databases">
        <authorList>
            <person name="Sayadi A."/>
        </authorList>
    </citation>
    <scope>NUCLEOTIDE SEQUENCE [LARGE SCALE GENOMIC DNA]</scope>
</reference>
<dbReference type="PANTHER" id="PTHR47526:SF3">
    <property type="entry name" value="PHD-TYPE DOMAIN-CONTAINING PROTEIN"/>
    <property type="match status" value="1"/>
</dbReference>
<dbReference type="SUPFAM" id="SSF57903">
    <property type="entry name" value="FYVE/PHD zinc finger"/>
    <property type="match status" value="1"/>
</dbReference>
<dbReference type="Gene3D" id="3.30.40.10">
    <property type="entry name" value="Zinc/RING finger domain, C3HC4 (zinc finger)"/>
    <property type="match status" value="1"/>
</dbReference>
<evidence type="ECO:0000259" key="5">
    <source>
        <dbReference type="PROSITE" id="PS50016"/>
    </source>
</evidence>
<gene>
    <name evidence="7" type="ORF">CALMAC_LOCUS13095</name>
</gene>
<evidence type="ECO:0000313" key="8">
    <source>
        <dbReference type="Proteomes" id="UP000410492"/>
    </source>
</evidence>
<dbReference type="Proteomes" id="UP000410492">
    <property type="component" value="Unassembled WGS sequence"/>
</dbReference>
<dbReference type="PROSITE" id="PS50016">
    <property type="entry name" value="ZF_PHD_2"/>
    <property type="match status" value="1"/>
</dbReference>
<dbReference type="CDD" id="cd22343">
    <property type="entry name" value="PDDEXK_lambda_exonuclease-like"/>
    <property type="match status" value="1"/>
</dbReference>
<dbReference type="InterPro" id="IPR007527">
    <property type="entry name" value="Znf_SWIM"/>
</dbReference>
<evidence type="ECO:0000256" key="1">
    <source>
        <dbReference type="ARBA" id="ARBA00022723"/>
    </source>
</evidence>
<dbReference type="InterPro" id="IPR019080">
    <property type="entry name" value="YqaJ_viral_recombinase"/>
</dbReference>
<keyword evidence="2 4" id="KW-0863">Zinc-finger</keyword>
<dbReference type="PROSITE" id="PS50966">
    <property type="entry name" value="ZF_SWIM"/>
    <property type="match status" value="1"/>
</dbReference>
<protein>
    <submittedName>
        <fullName evidence="7">Uncharacterized protein</fullName>
    </submittedName>
</protein>
<evidence type="ECO:0000259" key="6">
    <source>
        <dbReference type="PROSITE" id="PS50966"/>
    </source>
</evidence>
<dbReference type="GO" id="GO:0006281">
    <property type="term" value="P:DNA repair"/>
    <property type="evidence" value="ECO:0007669"/>
    <property type="project" value="UniProtKB-ARBA"/>
</dbReference>
<feature type="domain" description="PHD-type" evidence="5">
    <location>
        <begin position="516"/>
        <end position="566"/>
    </location>
</feature>
<dbReference type="InterPro" id="IPR011011">
    <property type="entry name" value="Znf_FYVE_PHD"/>
</dbReference>
<dbReference type="InterPro" id="IPR011604">
    <property type="entry name" value="PDDEXK-like_dom_sf"/>
</dbReference>
<dbReference type="SUPFAM" id="SSF52980">
    <property type="entry name" value="Restriction endonuclease-like"/>
    <property type="match status" value="1"/>
</dbReference>
<proteinExistence type="predicted"/>
<accession>A0A653CZC7</accession>
<dbReference type="PROSITE" id="PS01359">
    <property type="entry name" value="ZF_PHD_1"/>
    <property type="match status" value="1"/>
</dbReference>
<dbReference type="OrthoDB" id="6618799at2759"/>
<dbReference type="Gene3D" id="3.90.320.10">
    <property type="match status" value="1"/>
</dbReference>
<organism evidence="7 8">
    <name type="scientific">Callosobruchus maculatus</name>
    <name type="common">Southern cowpea weevil</name>
    <name type="synonym">Pulse bruchid</name>
    <dbReference type="NCBI Taxonomy" id="64391"/>
    <lineage>
        <taxon>Eukaryota</taxon>
        <taxon>Metazoa</taxon>
        <taxon>Ecdysozoa</taxon>
        <taxon>Arthropoda</taxon>
        <taxon>Hexapoda</taxon>
        <taxon>Insecta</taxon>
        <taxon>Pterygota</taxon>
        <taxon>Neoptera</taxon>
        <taxon>Endopterygota</taxon>
        <taxon>Coleoptera</taxon>
        <taxon>Polyphaga</taxon>
        <taxon>Cucujiformia</taxon>
        <taxon>Chrysomeloidea</taxon>
        <taxon>Chrysomelidae</taxon>
        <taxon>Bruchinae</taxon>
        <taxon>Bruchini</taxon>
        <taxon>Callosobruchus</taxon>
    </lineage>
</organism>
<dbReference type="AlphaFoldDB" id="A0A653CZC7"/>
<dbReference type="Pfam" id="PF09588">
    <property type="entry name" value="YqaJ"/>
    <property type="match status" value="1"/>
</dbReference>
<evidence type="ECO:0000256" key="3">
    <source>
        <dbReference type="ARBA" id="ARBA00022833"/>
    </source>
</evidence>
<feature type="domain" description="SWIM-type" evidence="6">
    <location>
        <begin position="123"/>
        <end position="159"/>
    </location>
</feature>
<dbReference type="InterPro" id="IPR001965">
    <property type="entry name" value="Znf_PHD"/>
</dbReference>
<dbReference type="GO" id="GO:0008270">
    <property type="term" value="F:zinc ion binding"/>
    <property type="evidence" value="ECO:0007669"/>
    <property type="project" value="UniProtKB-KW"/>
</dbReference>
<dbReference type="InterPro" id="IPR019787">
    <property type="entry name" value="Znf_PHD-finger"/>
</dbReference>
<dbReference type="InterPro" id="IPR011335">
    <property type="entry name" value="Restrct_endonuc-II-like"/>
</dbReference>
<dbReference type="SMART" id="SM00249">
    <property type="entry name" value="PHD"/>
    <property type="match status" value="1"/>
</dbReference>
<evidence type="ECO:0000313" key="7">
    <source>
        <dbReference type="EMBL" id="VEN53217.1"/>
    </source>
</evidence>
<keyword evidence="3" id="KW-0862">Zinc</keyword>
<dbReference type="InterPro" id="IPR013083">
    <property type="entry name" value="Znf_RING/FYVE/PHD"/>
</dbReference>
<dbReference type="EMBL" id="CAACVG010009427">
    <property type="protein sequence ID" value="VEN53217.1"/>
    <property type="molecule type" value="Genomic_DNA"/>
</dbReference>
<sequence>MDYASMSDYYKKLLVEHPDVAARYLEKIRKIDGIDPFSLKEEEISYRAKYFPPVVNMDILAYLVLTSSFYTSEQMKAYKSLQAYKYFEAGFVHKCGAIKINNFMVVVGWVKHSQRMQEKPLHVWVMCLSDGSVETAHCTCMAGSGEACSHVGAVLYTLEHIHDSQMRTSCTDVLSSWNIPKVTKIDYATIKNMDFGRLIKSHKVKDVIPCIQGSEMVEFFKKIEEVGSSSAVMRVLEPFASEMAVIEDSVSNIYTNLYNPELQQLPYSELVTHVAQFKPELSVEDCHKIQEATKKQAQSAMWFQQRTGRITASYFKRTCRTSLLAPSLSLIKTICYPTSFLFKTKATVWGVTHEAQALKTYQEHCASLHRGLQVERVGLCLSPEYTQFGASPDGMVTCQCCGTGCLEVKCPYLLKELSLEEFAEQKTTCLGKTENGEYYLKKDHGYYYQVQMQMAILGTMFCDFLIWSPREFFLQRMFFDDDFWKSESAKAQKFHQMVVLPELFGRAFTKNEYTSETWCVCQGIDDGRPMLCCDNNDCYIKWHHLECIGLSEIPEQIWYCPNCSVSL</sequence>
<dbReference type="InterPro" id="IPR019786">
    <property type="entry name" value="Zinc_finger_PHD-type_CS"/>
</dbReference>
<evidence type="ECO:0000256" key="4">
    <source>
        <dbReference type="PROSITE-ProRule" id="PRU00325"/>
    </source>
</evidence>